<dbReference type="Gene3D" id="1.10.3020.10">
    <property type="entry name" value="alpha-amino acid ester hydrolase ( Helical cap domain)"/>
    <property type="match status" value="1"/>
</dbReference>
<dbReference type="Gene3D" id="2.60.120.260">
    <property type="entry name" value="Galactose-binding domain-like"/>
    <property type="match status" value="1"/>
</dbReference>
<feature type="non-terminal residue" evidence="3">
    <location>
        <position position="549"/>
    </location>
</feature>
<dbReference type="InterPro" id="IPR013736">
    <property type="entry name" value="Xaa-Pro_dipept_C"/>
</dbReference>
<dbReference type="Gene3D" id="3.40.50.1820">
    <property type="entry name" value="alpha/beta hydrolase"/>
    <property type="match status" value="1"/>
</dbReference>
<dbReference type="InterPro" id="IPR000383">
    <property type="entry name" value="Xaa-Pro-like_dom"/>
</dbReference>
<evidence type="ECO:0000259" key="2">
    <source>
        <dbReference type="SMART" id="SM00939"/>
    </source>
</evidence>
<dbReference type="SUPFAM" id="SSF53474">
    <property type="entry name" value="alpha/beta-Hydrolases"/>
    <property type="match status" value="1"/>
</dbReference>
<sequence length="549" mass="61390">MTDDPAQSCSVVEHRLIPLSDGRHLACRLWLPHSSESTPVPAILEYLPYRKRDGTSQRDEATYPELAAIGYAGVRVDISGTGESDGEFDDEYSPRELADGIEVIEWIAAQDWCDGKIGMMGISWGGFNSLQIAALKPPALKAVIAIGATVDRYNDDIHYKNGCLLYSNFWWSSVMLCYASRPPDPLLVGDNWRRSWLKRLQTQPFPLEKWLAHQRRDDYWRHGSVCECYEAMTVPALVISGWADGYVNAPPAAAAHFPGKTKAINGPWVHQYPHFAYPHPRMDFVAEARRWWDRWLKGTENDAESLPAYRAYISENVRPGPWREHEAGRWIAENTWPSETIQAKTYYPDIGGRLSLALAEEATASICSPLDCGTASGEYFTLKPDSELAGDQRPDDAGSLLFESERLTSAVEILGRPVMRLRVSIDRPIGLLAIRLLDVHPDGTSFRVSWGVINLTHRKANDSPEPMIPDQAVDVQVCLDECGYRFLPGHSIRIAISTAYWPMVMPPPQITTATVHLGRHCVLELPERDGTDTITVTAPTVADPLPEYP</sequence>
<dbReference type="AlphaFoldDB" id="A0A381W9M3"/>
<evidence type="ECO:0000313" key="3">
    <source>
        <dbReference type="EMBL" id="SVA49174.1"/>
    </source>
</evidence>
<dbReference type="NCBIfam" id="TIGR00976">
    <property type="entry name" value="CocE_NonD"/>
    <property type="match status" value="1"/>
</dbReference>
<dbReference type="InterPro" id="IPR050585">
    <property type="entry name" value="Xaa-Pro_dipeptidyl-ppase/CocE"/>
</dbReference>
<dbReference type="SUPFAM" id="SSF49785">
    <property type="entry name" value="Galactose-binding domain-like"/>
    <property type="match status" value="1"/>
</dbReference>
<gene>
    <name evidence="3" type="ORF">METZ01_LOCUS102028</name>
</gene>
<name>A0A381W9M3_9ZZZZ</name>
<dbReference type="GO" id="GO:0008239">
    <property type="term" value="F:dipeptidyl-peptidase activity"/>
    <property type="evidence" value="ECO:0007669"/>
    <property type="project" value="InterPro"/>
</dbReference>
<dbReference type="InterPro" id="IPR029058">
    <property type="entry name" value="AB_hydrolase_fold"/>
</dbReference>
<proteinExistence type="predicted"/>
<feature type="domain" description="Xaa-Pro dipeptidyl-peptidase C-terminal" evidence="2">
    <location>
        <begin position="289"/>
        <end position="546"/>
    </location>
</feature>
<dbReference type="PANTHER" id="PTHR43056">
    <property type="entry name" value="PEPTIDASE S9 PROLYL OLIGOPEPTIDASE"/>
    <property type="match status" value="1"/>
</dbReference>
<organism evidence="3">
    <name type="scientific">marine metagenome</name>
    <dbReference type="NCBI Taxonomy" id="408172"/>
    <lineage>
        <taxon>unclassified sequences</taxon>
        <taxon>metagenomes</taxon>
        <taxon>ecological metagenomes</taxon>
    </lineage>
</organism>
<dbReference type="PANTHER" id="PTHR43056:SF10">
    <property type="entry name" value="COCE_NOND FAMILY, PUTATIVE (AFU_ORTHOLOGUE AFUA_7G00600)-RELATED"/>
    <property type="match status" value="1"/>
</dbReference>
<reference evidence="3" key="1">
    <citation type="submission" date="2018-05" db="EMBL/GenBank/DDBJ databases">
        <authorList>
            <person name="Lanie J.A."/>
            <person name="Ng W.-L."/>
            <person name="Kazmierczak K.M."/>
            <person name="Andrzejewski T.M."/>
            <person name="Davidsen T.M."/>
            <person name="Wayne K.J."/>
            <person name="Tettelin H."/>
            <person name="Glass J.I."/>
            <person name="Rusch D."/>
            <person name="Podicherti R."/>
            <person name="Tsui H.-C.T."/>
            <person name="Winkler M.E."/>
        </authorList>
    </citation>
    <scope>NUCLEOTIDE SEQUENCE</scope>
</reference>
<dbReference type="SMART" id="SM00939">
    <property type="entry name" value="PepX_C"/>
    <property type="match status" value="1"/>
</dbReference>
<dbReference type="Pfam" id="PF08530">
    <property type="entry name" value="PepX_C"/>
    <property type="match status" value="1"/>
</dbReference>
<accession>A0A381W9M3</accession>
<dbReference type="InterPro" id="IPR008979">
    <property type="entry name" value="Galactose-bd-like_sf"/>
</dbReference>
<keyword evidence="1" id="KW-0378">Hydrolase</keyword>
<dbReference type="InterPro" id="IPR005674">
    <property type="entry name" value="CocE/Ser_esterase"/>
</dbReference>
<dbReference type="EMBL" id="UINC01011111">
    <property type="protein sequence ID" value="SVA49174.1"/>
    <property type="molecule type" value="Genomic_DNA"/>
</dbReference>
<evidence type="ECO:0000256" key="1">
    <source>
        <dbReference type="ARBA" id="ARBA00022801"/>
    </source>
</evidence>
<protein>
    <recommendedName>
        <fullName evidence="2">Xaa-Pro dipeptidyl-peptidase C-terminal domain-containing protein</fullName>
    </recommendedName>
</protein>
<dbReference type="Pfam" id="PF02129">
    <property type="entry name" value="Peptidase_S15"/>
    <property type="match status" value="1"/>
</dbReference>